<evidence type="ECO:0000256" key="1">
    <source>
        <dbReference type="ARBA" id="ARBA00009437"/>
    </source>
</evidence>
<evidence type="ECO:0000313" key="6">
    <source>
        <dbReference type="EMBL" id="TWD89612.1"/>
    </source>
</evidence>
<dbReference type="FunFam" id="1.10.10.10:FF:000001">
    <property type="entry name" value="LysR family transcriptional regulator"/>
    <property type="match status" value="1"/>
</dbReference>
<dbReference type="SUPFAM" id="SSF53850">
    <property type="entry name" value="Periplasmic binding protein-like II"/>
    <property type="match status" value="1"/>
</dbReference>
<dbReference type="CDD" id="cd05466">
    <property type="entry name" value="PBP2_LTTR_substrate"/>
    <property type="match status" value="1"/>
</dbReference>
<evidence type="ECO:0000256" key="2">
    <source>
        <dbReference type="ARBA" id="ARBA00023015"/>
    </source>
</evidence>
<dbReference type="Gene3D" id="3.40.190.290">
    <property type="match status" value="1"/>
</dbReference>
<dbReference type="InterPro" id="IPR036388">
    <property type="entry name" value="WH-like_DNA-bd_sf"/>
</dbReference>
<dbReference type="InterPro" id="IPR000847">
    <property type="entry name" value="LysR_HTH_N"/>
</dbReference>
<keyword evidence="2" id="KW-0805">Transcription regulation</keyword>
<dbReference type="InterPro" id="IPR050950">
    <property type="entry name" value="HTH-type_LysR_regulators"/>
</dbReference>
<keyword evidence="4" id="KW-0804">Transcription</keyword>
<evidence type="ECO:0000256" key="3">
    <source>
        <dbReference type="ARBA" id="ARBA00023125"/>
    </source>
</evidence>
<dbReference type="AlphaFoldDB" id="A0A561CEZ2"/>
<comment type="caution">
    <text evidence="6">The sequence shown here is derived from an EMBL/GenBank/DDBJ whole genome shotgun (WGS) entry which is preliminary data.</text>
</comment>
<keyword evidence="3 6" id="KW-0238">DNA-binding</keyword>
<proteinExistence type="inferred from homology"/>
<comment type="similarity">
    <text evidence="1">Belongs to the LysR transcriptional regulatory family.</text>
</comment>
<dbReference type="GO" id="GO:0003700">
    <property type="term" value="F:DNA-binding transcription factor activity"/>
    <property type="evidence" value="ECO:0007669"/>
    <property type="project" value="InterPro"/>
</dbReference>
<organism evidence="6 7">
    <name type="scientific">Neobacillus bataviensis</name>
    <dbReference type="NCBI Taxonomy" id="220685"/>
    <lineage>
        <taxon>Bacteria</taxon>
        <taxon>Bacillati</taxon>
        <taxon>Bacillota</taxon>
        <taxon>Bacilli</taxon>
        <taxon>Bacillales</taxon>
        <taxon>Bacillaceae</taxon>
        <taxon>Neobacillus</taxon>
    </lineage>
</organism>
<dbReference type="PRINTS" id="PR00039">
    <property type="entry name" value="HTHLYSR"/>
</dbReference>
<protein>
    <submittedName>
        <fullName evidence="6">DNA-binding transcriptional LysR family regulator</fullName>
    </submittedName>
</protein>
<dbReference type="GO" id="GO:0003677">
    <property type="term" value="F:DNA binding"/>
    <property type="evidence" value="ECO:0007669"/>
    <property type="project" value="UniProtKB-KW"/>
</dbReference>
<reference evidence="6 7" key="1">
    <citation type="submission" date="2019-06" db="EMBL/GenBank/DDBJ databases">
        <title>Sorghum-associated microbial communities from plants grown in Nebraska, USA.</title>
        <authorList>
            <person name="Schachtman D."/>
        </authorList>
    </citation>
    <scope>NUCLEOTIDE SEQUENCE [LARGE SCALE GENOMIC DNA]</scope>
    <source>
        <strain evidence="6 7">2482</strain>
    </source>
</reference>
<evidence type="ECO:0000259" key="5">
    <source>
        <dbReference type="PROSITE" id="PS50931"/>
    </source>
</evidence>
<gene>
    <name evidence="6" type="ORF">FB550_1269</name>
</gene>
<dbReference type="SUPFAM" id="SSF46785">
    <property type="entry name" value="Winged helix' DNA-binding domain"/>
    <property type="match status" value="1"/>
</dbReference>
<dbReference type="PROSITE" id="PS50931">
    <property type="entry name" value="HTH_LYSR"/>
    <property type="match status" value="1"/>
</dbReference>
<sequence length="303" mass="34319">MSIEQLQYIVEIAKTGSISNAAQNLHISQAAISKAVSNLEEELGVTLFKRSRSGTVPTEESVQLIRKAFEIVIKLQEFREEAQIQTATIQGDFKFSAIPSYFMTILPKTFSKFIKEFPEINVQMTEKETFEILNEVKQNQIDFGLIASFEPELLDQEEFLFDILLEGKVQVFVSKNSPLAYCDTLTPPELVNETLVTYNGSTISSFINDFFNKYGAMKILFTSNNTEVIKKNVAEGLAIYFNYDLGQSSHHYVVNGDIVPIPLVGHDRTNIFFGLVRSKKKYFSAAAREFIKQLKQQIAKGDY</sequence>
<dbReference type="PANTHER" id="PTHR30419">
    <property type="entry name" value="HTH-TYPE TRANSCRIPTIONAL REGULATOR YBHD"/>
    <property type="match status" value="1"/>
</dbReference>
<dbReference type="GO" id="GO:0005829">
    <property type="term" value="C:cytosol"/>
    <property type="evidence" value="ECO:0007669"/>
    <property type="project" value="TreeGrafter"/>
</dbReference>
<keyword evidence="7" id="KW-1185">Reference proteome</keyword>
<dbReference type="InterPro" id="IPR036390">
    <property type="entry name" value="WH_DNA-bd_sf"/>
</dbReference>
<feature type="domain" description="HTH lysR-type" evidence="5">
    <location>
        <begin position="1"/>
        <end position="58"/>
    </location>
</feature>
<dbReference type="Pfam" id="PF00126">
    <property type="entry name" value="HTH_1"/>
    <property type="match status" value="1"/>
</dbReference>
<name>A0A561CEZ2_9BACI</name>
<evidence type="ECO:0000313" key="7">
    <source>
        <dbReference type="Proteomes" id="UP000319671"/>
    </source>
</evidence>
<dbReference type="RefSeq" id="WP_144568450.1">
    <property type="nucleotide sequence ID" value="NZ_VIVN01000026.1"/>
</dbReference>
<dbReference type="Gene3D" id="1.10.10.10">
    <property type="entry name" value="Winged helix-like DNA-binding domain superfamily/Winged helix DNA-binding domain"/>
    <property type="match status" value="1"/>
</dbReference>
<dbReference type="Proteomes" id="UP000319671">
    <property type="component" value="Unassembled WGS sequence"/>
</dbReference>
<dbReference type="Pfam" id="PF03466">
    <property type="entry name" value="LysR_substrate"/>
    <property type="match status" value="1"/>
</dbReference>
<accession>A0A561CEZ2</accession>
<dbReference type="InterPro" id="IPR005119">
    <property type="entry name" value="LysR_subst-bd"/>
</dbReference>
<evidence type="ECO:0000256" key="4">
    <source>
        <dbReference type="ARBA" id="ARBA00023163"/>
    </source>
</evidence>
<dbReference type="EMBL" id="VIVN01000026">
    <property type="protein sequence ID" value="TWD89612.1"/>
    <property type="molecule type" value="Genomic_DNA"/>
</dbReference>